<dbReference type="VEuPathDB" id="VectorBase:RSAN_040452"/>
<comment type="caution">
    <text evidence="3">The sequence shown here is derived from an EMBL/GenBank/DDBJ whole genome shotgun (WGS) entry which is preliminary data.</text>
</comment>
<dbReference type="CDD" id="cd14316">
    <property type="entry name" value="UBA2_UBAP1_like"/>
    <property type="match status" value="1"/>
</dbReference>
<dbReference type="GO" id="GO:0043162">
    <property type="term" value="P:ubiquitin-dependent protein catabolic process via the multivesicular body sorting pathway"/>
    <property type="evidence" value="ECO:0007669"/>
    <property type="project" value="InterPro"/>
</dbReference>
<dbReference type="PROSITE" id="PS50030">
    <property type="entry name" value="UBA"/>
    <property type="match status" value="1"/>
</dbReference>
<dbReference type="InterPro" id="IPR042575">
    <property type="entry name" value="UBAP1_C"/>
</dbReference>
<feature type="domain" description="UBA" evidence="2">
    <location>
        <begin position="64"/>
        <end position="114"/>
    </location>
</feature>
<protein>
    <recommendedName>
        <fullName evidence="2">UBA domain-containing protein</fullName>
    </recommendedName>
</protein>
<dbReference type="InterPro" id="IPR015940">
    <property type="entry name" value="UBA"/>
</dbReference>
<accession>A0A9D4Q136</accession>
<dbReference type="AlphaFoldDB" id="A0A9D4Q136"/>
<reference evidence="3" key="1">
    <citation type="journal article" date="2020" name="Cell">
        <title>Large-Scale Comparative Analyses of Tick Genomes Elucidate Their Genetic Diversity and Vector Capacities.</title>
        <authorList>
            <consortium name="Tick Genome and Microbiome Consortium (TIGMIC)"/>
            <person name="Jia N."/>
            <person name="Wang J."/>
            <person name="Shi W."/>
            <person name="Du L."/>
            <person name="Sun Y."/>
            <person name="Zhan W."/>
            <person name="Jiang J.F."/>
            <person name="Wang Q."/>
            <person name="Zhang B."/>
            <person name="Ji P."/>
            <person name="Bell-Sakyi L."/>
            <person name="Cui X.M."/>
            <person name="Yuan T.T."/>
            <person name="Jiang B.G."/>
            <person name="Yang W.F."/>
            <person name="Lam T.T."/>
            <person name="Chang Q.C."/>
            <person name="Ding S.J."/>
            <person name="Wang X.J."/>
            <person name="Zhu J.G."/>
            <person name="Ruan X.D."/>
            <person name="Zhao L."/>
            <person name="Wei J.T."/>
            <person name="Ye R.Z."/>
            <person name="Que T.C."/>
            <person name="Du C.H."/>
            <person name="Zhou Y.H."/>
            <person name="Cheng J.X."/>
            <person name="Dai P.F."/>
            <person name="Guo W.B."/>
            <person name="Han X.H."/>
            <person name="Huang E.J."/>
            <person name="Li L.F."/>
            <person name="Wei W."/>
            <person name="Gao Y.C."/>
            <person name="Liu J.Z."/>
            <person name="Shao H.Z."/>
            <person name="Wang X."/>
            <person name="Wang C.C."/>
            <person name="Yang T.C."/>
            <person name="Huo Q.B."/>
            <person name="Li W."/>
            <person name="Chen H.Y."/>
            <person name="Chen S.E."/>
            <person name="Zhou L.G."/>
            <person name="Ni X.B."/>
            <person name="Tian J.H."/>
            <person name="Sheng Y."/>
            <person name="Liu T."/>
            <person name="Pan Y.S."/>
            <person name="Xia L.Y."/>
            <person name="Li J."/>
            <person name="Zhao F."/>
            <person name="Cao W.C."/>
        </authorList>
    </citation>
    <scope>NUCLEOTIDE SEQUENCE</scope>
    <source>
        <strain evidence="3">Rsan-2018</strain>
    </source>
</reference>
<dbReference type="PANTHER" id="PTHR15960">
    <property type="entry name" value="LD44032P"/>
    <property type="match status" value="1"/>
</dbReference>
<dbReference type="PANTHER" id="PTHR15960:SF5">
    <property type="entry name" value="LD44032P"/>
    <property type="match status" value="1"/>
</dbReference>
<keyword evidence="4" id="KW-1185">Reference proteome</keyword>
<organism evidence="3 4">
    <name type="scientific">Rhipicephalus sanguineus</name>
    <name type="common">Brown dog tick</name>
    <name type="synonym">Ixodes sanguineus</name>
    <dbReference type="NCBI Taxonomy" id="34632"/>
    <lineage>
        <taxon>Eukaryota</taxon>
        <taxon>Metazoa</taxon>
        <taxon>Ecdysozoa</taxon>
        <taxon>Arthropoda</taxon>
        <taxon>Chelicerata</taxon>
        <taxon>Arachnida</taxon>
        <taxon>Acari</taxon>
        <taxon>Parasitiformes</taxon>
        <taxon>Ixodida</taxon>
        <taxon>Ixodoidea</taxon>
        <taxon>Ixodidae</taxon>
        <taxon>Rhipicephalinae</taxon>
        <taxon>Rhipicephalus</taxon>
        <taxon>Rhipicephalus</taxon>
    </lineage>
</organism>
<feature type="region of interest" description="Disordered" evidence="1">
    <location>
        <begin position="23"/>
        <end position="46"/>
    </location>
</feature>
<proteinExistence type="predicted"/>
<evidence type="ECO:0000259" key="2">
    <source>
        <dbReference type="PROSITE" id="PS50030"/>
    </source>
</evidence>
<dbReference type="GO" id="GO:0043130">
    <property type="term" value="F:ubiquitin binding"/>
    <property type="evidence" value="ECO:0007669"/>
    <property type="project" value="InterPro"/>
</dbReference>
<dbReference type="GO" id="GO:0000813">
    <property type="term" value="C:ESCRT I complex"/>
    <property type="evidence" value="ECO:0007669"/>
    <property type="project" value="InterPro"/>
</dbReference>
<gene>
    <name evidence="3" type="ORF">HPB52_016126</name>
</gene>
<dbReference type="Proteomes" id="UP000821837">
    <property type="component" value="Chromosome 3"/>
</dbReference>
<feature type="compositionally biased region" description="Polar residues" evidence="1">
    <location>
        <begin position="28"/>
        <end position="41"/>
    </location>
</feature>
<sequence length="114" mass="12295">MVIGWLDASAAAVTSASILQPALAPETPGTTAPQSTSQKSFSLAEFENDSSSPFDYVELQTINELEELSSVFQALEFLQLQQQFVALGFTKDSIVKALVEAQNDRDKALDLLLG</sequence>
<reference evidence="3" key="2">
    <citation type="submission" date="2021-09" db="EMBL/GenBank/DDBJ databases">
        <authorList>
            <person name="Jia N."/>
            <person name="Wang J."/>
            <person name="Shi W."/>
            <person name="Du L."/>
            <person name="Sun Y."/>
            <person name="Zhan W."/>
            <person name="Jiang J."/>
            <person name="Wang Q."/>
            <person name="Zhang B."/>
            <person name="Ji P."/>
            <person name="Sakyi L.B."/>
            <person name="Cui X."/>
            <person name="Yuan T."/>
            <person name="Jiang B."/>
            <person name="Yang W."/>
            <person name="Lam T.T.-Y."/>
            <person name="Chang Q."/>
            <person name="Ding S."/>
            <person name="Wang X."/>
            <person name="Zhu J."/>
            <person name="Ruan X."/>
            <person name="Zhao L."/>
            <person name="Wei J."/>
            <person name="Que T."/>
            <person name="Du C."/>
            <person name="Cheng J."/>
            <person name="Dai P."/>
            <person name="Han X."/>
            <person name="Huang E."/>
            <person name="Gao Y."/>
            <person name="Liu J."/>
            <person name="Shao H."/>
            <person name="Ye R."/>
            <person name="Li L."/>
            <person name="Wei W."/>
            <person name="Wang X."/>
            <person name="Wang C."/>
            <person name="Huo Q."/>
            <person name="Li W."/>
            <person name="Guo W."/>
            <person name="Chen H."/>
            <person name="Chen S."/>
            <person name="Zhou L."/>
            <person name="Zhou L."/>
            <person name="Ni X."/>
            <person name="Tian J."/>
            <person name="Zhou Y."/>
            <person name="Sheng Y."/>
            <person name="Liu T."/>
            <person name="Pan Y."/>
            <person name="Xia L."/>
            <person name="Li J."/>
            <person name="Zhao F."/>
            <person name="Cao W."/>
        </authorList>
    </citation>
    <scope>NUCLEOTIDE SEQUENCE</scope>
    <source>
        <strain evidence="3">Rsan-2018</strain>
        <tissue evidence="3">Larvae</tissue>
    </source>
</reference>
<dbReference type="InterPro" id="IPR038870">
    <property type="entry name" value="UBAP1"/>
</dbReference>
<dbReference type="Gene3D" id="1.20.120.1920">
    <property type="entry name" value="UBAP1 SOUBA domain"/>
    <property type="match status" value="1"/>
</dbReference>
<evidence type="ECO:0000313" key="3">
    <source>
        <dbReference type="EMBL" id="KAH7962451.1"/>
    </source>
</evidence>
<evidence type="ECO:0000313" key="4">
    <source>
        <dbReference type="Proteomes" id="UP000821837"/>
    </source>
</evidence>
<dbReference type="InterPro" id="IPR009060">
    <property type="entry name" value="UBA-like_sf"/>
</dbReference>
<dbReference type="EMBL" id="JABSTV010001249">
    <property type="protein sequence ID" value="KAH7962451.1"/>
    <property type="molecule type" value="Genomic_DNA"/>
</dbReference>
<name>A0A9D4Q136_RHISA</name>
<dbReference type="SUPFAM" id="SSF46934">
    <property type="entry name" value="UBA-like"/>
    <property type="match status" value="1"/>
</dbReference>
<evidence type="ECO:0000256" key="1">
    <source>
        <dbReference type="SAM" id="MobiDB-lite"/>
    </source>
</evidence>